<keyword evidence="3" id="KW-0201">Cytochrome c-type biogenesis</keyword>
<evidence type="ECO:0000256" key="6">
    <source>
        <dbReference type="SAM" id="MobiDB-lite"/>
    </source>
</evidence>
<evidence type="ECO:0000259" key="8">
    <source>
        <dbReference type="Pfam" id="PF05140"/>
    </source>
</evidence>
<keyword evidence="2 7" id="KW-0812">Transmembrane</keyword>
<sequence length="554" mass="63007">MGNTIKCQCGHVNPEGTELCEACGRPLSEEAQERKIADMRYEGAARRSKTHNMSIIDKTWNFFSSVTVGVSIIIILLVTSAIGTLLPQKMYVAAQTEEEVAAYYELHYGVVGKVYHMLGFNDMYSSWWFKILVGMLGVSIIIASVDRVVPLYKSLKKQRTRRHPSFMKRQRIYGAGQVDHPEQSVEQSAEQFKKLKYNVKVEDGAMLAEKGRFSRWGPYVNHTGLIIFLVGILLRGLPGFYIDEEMWIREGERKAIPSAPGYYIESEGFTMEYYSKEEADEVFGKALDKAGMIAKNYQTDAVLYKDKDGALPGTTELEEVKRHPIIVNEPLTHDGYSIFQMDYRLDELYSMTFSLNEKATGESLGQMTIQLDNPEKSYDLGNGVEVEILDYYSDYAGIKDGEPQNLSPVPNNPAFIFKMTTPETPKGETSFVAIRQTLETEENLYEMKFVAADTRDISGLVIRKDKTLWILLIGGVIFMIGVAQGSYWQHRRVWISTGKEGELLLAGHTNKNWFGLMKDIDAVNEHVQLPPYEDREDLEKEEKERLKEKKGENE</sequence>
<dbReference type="InterPro" id="IPR023494">
    <property type="entry name" value="Cyt_c_bgen_Ccs1/CcsB/ResB"/>
</dbReference>
<dbReference type="InterPro" id="IPR007816">
    <property type="entry name" value="ResB-like_domain"/>
</dbReference>
<dbReference type="PANTHER" id="PTHR31566">
    <property type="entry name" value="CYTOCHROME C BIOGENESIS PROTEIN CCS1, CHLOROPLASTIC"/>
    <property type="match status" value="1"/>
</dbReference>
<accession>A0ABW3H2F4</accession>
<evidence type="ECO:0000313" key="9">
    <source>
        <dbReference type="EMBL" id="MFD0943434.1"/>
    </source>
</evidence>
<dbReference type="Proteomes" id="UP001596976">
    <property type="component" value="Unassembled WGS sequence"/>
</dbReference>
<evidence type="ECO:0000256" key="5">
    <source>
        <dbReference type="ARBA" id="ARBA00023136"/>
    </source>
</evidence>
<evidence type="ECO:0000256" key="4">
    <source>
        <dbReference type="ARBA" id="ARBA00022989"/>
    </source>
</evidence>
<keyword evidence="5 7" id="KW-0472">Membrane</keyword>
<feature type="domain" description="ResB-like" evidence="8">
    <location>
        <begin position="67"/>
        <end position="430"/>
    </location>
</feature>
<protein>
    <submittedName>
        <fullName evidence="9">Cytochrome c biogenesis protein ResB</fullName>
    </submittedName>
</protein>
<dbReference type="Pfam" id="PF05140">
    <property type="entry name" value="ResB"/>
    <property type="match status" value="2"/>
</dbReference>
<comment type="subcellular location">
    <subcellularLocation>
        <location evidence="1">Membrane</location>
        <topology evidence="1">Multi-pass membrane protein</topology>
    </subcellularLocation>
</comment>
<feature type="domain" description="ResB-like" evidence="8">
    <location>
        <begin position="443"/>
        <end position="520"/>
    </location>
</feature>
<evidence type="ECO:0000256" key="2">
    <source>
        <dbReference type="ARBA" id="ARBA00022692"/>
    </source>
</evidence>
<gene>
    <name evidence="9" type="ORF">ACFQ0V_06550</name>
</gene>
<dbReference type="RefSeq" id="WP_381011253.1">
    <property type="nucleotide sequence ID" value="NZ_JBHTJF010000022.1"/>
</dbReference>
<evidence type="ECO:0000313" key="10">
    <source>
        <dbReference type="Proteomes" id="UP001596976"/>
    </source>
</evidence>
<evidence type="ECO:0000256" key="1">
    <source>
        <dbReference type="ARBA" id="ARBA00004141"/>
    </source>
</evidence>
<evidence type="ECO:0000256" key="3">
    <source>
        <dbReference type="ARBA" id="ARBA00022748"/>
    </source>
</evidence>
<comment type="caution">
    <text evidence="9">The sequence shown here is derived from an EMBL/GenBank/DDBJ whole genome shotgun (WGS) entry which is preliminary data.</text>
</comment>
<keyword evidence="10" id="KW-1185">Reference proteome</keyword>
<feature type="transmembrane region" description="Helical" evidence="7">
    <location>
        <begin position="127"/>
        <end position="149"/>
    </location>
</feature>
<dbReference type="EMBL" id="JBHTJF010000022">
    <property type="protein sequence ID" value="MFD0943434.1"/>
    <property type="molecule type" value="Genomic_DNA"/>
</dbReference>
<feature type="region of interest" description="Disordered" evidence="6">
    <location>
        <begin position="531"/>
        <end position="554"/>
    </location>
</feature>
<feature type="compositionally biased region" description="Basic and acidic residues" evidence="6">
    <location>
        <begin position="537"/>
        <end position="554"/>
    </location>
</feature>
<name>A0ABW3H2F4_9BACL</name>
<feature type="transmembrane region" description="Helical" evidence="7">
    <location>
        <begin position="59"/>
        <end position="82"/>
    </location>
</feature>
<feature type="transmembrane region" description="Helical" evidence="7">
    <location>
        <begin position="468"/>
        <end position="488"/>
    </location>
</feature>
<evidence type="ECO:0000256" key="7">
    <source>
        <dbReference type="SAM" id="Phobius"/>
    </source>
</evidence>
<keyword evidence="4 7" id="KW-1133">Transmembrane helix</keyword>
<organism evidence="9 10">
    <name type="scientific">Savagea faecisuis</name>
    <dbReference type="NCBI Taxonomy" id="1274803"/>
    <lineage>
        <taxon>Bacteria</taxon>
        <taxon>Bacillati</taxon>
        <taxon>Bacillota</taxon>
        <taxon>Bacilli</taxon>
        <taxon>Bacillales</taxon>
        <taxon>Caryophanaceae</taxon>
        <taxon>Savagea</taxon>
    </lineage>
</organism>
<reference evidence="10" key="1">
    <citation type="journal article" date="2019" name="Int. J. Syst. Evol. Microbiol.">
        <title>The Global Catalogue of Microorganisms (GCM) 10K type strain sequencing project: providing services to taxonomists for standard genome sequencing and annotation.</title>
        <authorList>
            <consortium name="The Broad Institute Genomics Platform"/>
            <consortium name="The Broad Institute Genome Sequencing Center for Infectious Disease"/>
            <person name="Wu L."/>
            <person name="Ma J."/>
        </authorList>
    </citation>
    <scope>NUCLEOTIDE SEQUENCE [LARGE SCALE GENOMIC DNA]</scope>
    <source>
        <strain evidence="10">CCUG 63563</strain>
    </source>
</reference>
<proteinExistence type="predicted"/>
<feature type="transmembrane region" description="Helical" evidence="7">
    <location>
        <begin position="219"/>
        <end position="241"/>
    </location>
</feature>
<dbReference type="PANTHER" id="PTHR31566:SF0">
    <property type="entry name" value="CYTOCHROME C BIOGENESIS PROTEIN CCS1, CHLOROPLASTIC"/>
    <property type="match status" value="1"/>
</dbReference>